<dbReference type="SMART" id="SM00448">
    <property type="entry name" value="REC"/>
    <property type="match status" value="2"/>
</dbReference>
<feature type="modified residue" description="4-aspartylphosphate" evidence="2">
    <location>
        <position position="17"/>
    </location>
</feature>
<dbReference type="GeneID" id="88769515"/>
<keyword evidence="1 2" id="KW-0597">Phosphoprotein</keyword>
<feature type="non-terminal residue" evidence="4">
    <location>
        <position position="1"/>
    </location>
</feature>
<accession>G5J8U4</accession>
<dbReference type="EMBL" id="AESD01000593">
    <property type="protein sequence ID" value="EHJ11384.1"/>
    <property type="molecule type" value="Genomic_DNA"/>
</dbReference>
<dbReference type="Pfam" id="PF00072">
    <property type="entry name" value="Response_reg"/>
    <property type="match status" value="2"/>
</dbReference>
<dbReference type="PATRIC" id="fig|423471.3.peg.3620"/>
<dbReference type="Proteomes" id="UP000003477">
    <property type="component" value="Unassembled WGS sequence"/>
</dbReference>
<feature type="domain" description="Response regulatory" evidence="3">
    <location>
        <begin position="135"/>
        <end position="251"/>
    </location>
</feature>
<protein>
    <submittedName>
        <fullName evidence="4">Two-component response regulator</fullName>
    </submittedName>
</protein>
<dbReference type="SUPFAM" id="SSF52172">
    <property type="entry name" value="CheY-like"/>
    <property type="match status" value="2"/>
</dbReference>
<feature type="modified residue" description="4-aspartylphosphate" evidence="2">
    <location>
        <position position="184"/>
    </location>
</feature>
<evidence type="ECO:0000256" key="2">
    <source>
        <dbReference type="PROSITE-ProRule" id="PRU00169"/>
    </source>
</evidence>
<organism evidence="4 5">
    <name type="scientific">Crocosphaera watsonii WH 0003</name>
    <dbReference type="NCBI Taxonomy" id="423471"/>
    <lineage>
        <taxon>Bacteria</taxon>
        <taxon>Bacillati</taxon>
        <taxon>Cyanobacteriota</taxon>
        <taxon>Cyanophyceae</taxon>
        <taxon>Oscillatoriophycideae</taxon>
        <taxon>Chroococcales</taxon>
        <taxon>Aphanothecaceae</taxon>
        <taxon>Crocosphaera</taxon>
    </lineage>
</organism>
<dbReference type="Gene3D" id="3.40.50.2300">
    <property type="match status" value="2"/>
</dbReference>
<evidence type="ECO:0000313" key="5">
    <source>
        <dbReference type="Proteomes" id="UP000003477"/>
    </source>
</evidence>
<sequence>QAVSLATAEKPDLILMDLSLPIMNGWDATRKIKANPETQHIPIIALTAHAMSGDRQQALDAGCDDYDTKPIELPRLLGKIKAQLERVAAPLSEEVMVKIEADGQRKQPNQVLTKTLPQQSSEIVPTQLTKRPLARILLVEDNEVNQDMLSRRLKNKGYEILLAVDGAQAVSLAKAEKPDLILMDLSLPIMNGWDATEKIKNKPETQHIPIIALTAFSMICDREQAIDAGCDDYDTKPVDLPRLLAKITAQLERVATLPSEKVMAKIEADEDKTEHNLPLTESLPEQPIKVSQGHLKSSELFSEVKPQQETKLLELEQAIKLVYSSSDNNFWRTGNLVRLSRERAEIISIRKNTIPLESKIKLRFWDDNSLDISSELGTTIDGVVSEISQEDNRRFIVQFVTEYPQLETMLPNFSSLAVRKQMKVVLNVSKLWPENLTIAKAAEDLNINPQFLTTIKKGTEKGNWATLVKLARYFSEIYQRNISLEELLLIDEVH</sequence>
<evidence type="ECO:0000259" key="3">
    <source>
        <dbReference type="PROSITE" id="PS50110"/>
    </source>
</evidence>
<proteinExistence type="predicted"/>
<evidence type="ECO:0000313" key="4">
    <source>
        <dbReference type="EMBL" id="EHJ11384.1"/>
    </source>
</evidence>
<gene>
    <name evidence="4" type="ORF">CWATWH0003_3864a2</name>
</gene>
<dbReference type="PANTHER" id="PTHR45339">
    <property type="entry name" value="HYBRID SIGNAL TRANSDUCTION HISTIDINE KINASE J"/>
    <property type="match status" value="1"/>
</dbReference>
<dbReference type="GO" id="GO:0000160">
    <property type="term" value="P:phosphorelay signal transduction system"/>
    <property type="evidence" value="ECO:0007669"/>
    <property type="project" value="InterPro"/>
</dbReference>
<evidence type="ECO:0000256" key="1">
    <source>
        <dbReference type="ARBA" id="ARBA00022553"/>
    </source>
</evidence>
<dbReference type="PANTHER" id="PTHR45339:SF3">
    <property type="entry name" value="HISTIDINE KINASE"/>
    <property type="match status" value="1"/>
</dbReference>
<dbReference type="AlphaFoldDB" id="G5J8U4"/>
<comment type="caution">
    <text evidence="4">The sequence shown here is derived from an EMBL/GenBank/DDBJ whole genome shotgun (WGS) entry which is preliminary data.</text>
</comment>
<dbReference type="InterPro" id="IPR011006">
    <property type="entry name" value="CheY-like_superfamily"/>
</dbReference>
<dbReference type="PROSITE" id="PS50110">
    <property type="entry name" value="RESPONSE_REGULATORY"/>
    <property type="match status" value="2"/>
</dbReference>
<dbReference type="InterPro" id="IPR001789">
    <property type="entry name" value="Sig_transdc_resp-reg_receiver"/>
</dbReference>
<name>G5J8U4_CROWT</name>
<feature type="domain" description="Response regulatory" evidence="3">
    <location>
        <begin position="1"/>
        <end position="84"/>
    </location>
</feature>
<dbReference type="RefSeq" id="WP_007311847.1">
    <property type="nucleotide sequence ID" value="NZ_AESD01000593.1"/>
</dbReference>
<reference evidence="4 5" key="1">
    <citation type="journal article" date="2011" name="Front. Microbiol.">
        <title>Two Strains of Crocosphaera watsonii with Highly Conserved Genomes are Distinguished by Strain-Specific Features.</title>
        <authorList>
            <person name="Bench S.R."/>
            <person name="Ilikchyan I.N."/>
            <person name="Tripp H.J."/>
            <person name="Zehr J.P."/>
        </authorList>
    </citation>
    <scope>NUCLEOTIDE SEQUENCE [LARGE SCALE GENOMIC DNA]</scope>
    <source>
        <strain evidence="4 5">WH 0003</strain>
    </source>
</reference>